<evidence type="ECO:0000313" key="2">
    <source>
        <dbReference type="Proteomes" id="UP001460270"/>
    </source>
</evidence>
<protein>
    <submittedName>
        <fullName evidence="1">Uncharacterized protein</fullName>
    </submittedName>
</protein>
<dbReference type="AlphaFoldDB" id="A0AAW0MHJ3"/>
<organism evidence="1 2">
    <name type="scientific">Mugilogobius chulae</name>
    <name type="common">yellowstripe goby</name>
    <dbReference type="NCBI Taxonomy" id="88201"/>
    <lineage>
        <taxon>Eukaryota</taxon>
        <taxon>Metazoa</taxon>
        <taxon>Chordata</taxon>
        <taxon>Craniata</taxon>
        <taxon>Vertebrata</taxon>
        <taxon>Euteleostomi</taxon>
        <taxon>Actinopterygii</taxon>
        <taxon>Neopterygii</taxon>
        <taxon>Teleostei</taxon>
        <taxon>Neoteleostei</taxon>
        <taxon>Acanthomorphata</taxon>
        <taxon>Gobiaria</taxon>
        <taxon>Gobiiformes</taxon>
        <taxon>Gobioidei</taxon>
        <taxon>Gobiidae</taxon>
        <taxon>Gobionellinae</taxon>
        <taxon>Mugilogobius</taxon>
    </lineage>
</organism>
<keyword evidence="2" id="KW-1185">Reference proteome</keyword>
<name>A0AAW0MHJ3_9GOBI</name>
<gene>
    <name evidence="1" type="ORF">WMY93_031765</name>
</gene>
<reference evidence="2" key="1">
    <citation type="submission" date="2024-04" db="EMBL/GenBank/DDBJ databases">
        <title>Salinicola lusitanus LLJ914,a marine bacterium isolated from the Okinawa Trough.</title>
        <authorList>
            <person name="Li J."/>
        </authorList>
    </citation>
    <scope>NUCLEOTIDE SEQUENCE [LARGE SCALE GENOMIC DNA]</scope>
</reference>
<evidence type="ECO:0000313" key="1">
    <source>
        <dbReference type="EMBL" id="KAK7877519.1"/>
    </source>
</evidence>
<proteinExistence type="predicted"/>
<dbReference type="Proteomes" id="UP001460270">
    <property type="component" value="Unassembled WGS sequence"/>
</dbReference>
<sequence length="82" mass="8979">MMDFSKAQMSSLSEQGSPAGLKLEAVMDHLQRQQGAKLEGSLQEKQLQFLFAQHAAAAAARANAARMDPALFKEAQMFRPNT</sequence>
<accession>A0AAW0MHJ3</accession>
<dbReference type="EMBL" id="JBBPFD010000688">
    <property type="protein sequence ID" value="KAK7877519.1"/>
    <property type="molecule type" value="Genomic_DNA"/>
</dbReference>
<comment type="caution">
    <text evidence="1">The sequence shown here is derived from an EMBL/GenBank/DDBJ whole genome shotgun (WGS) entry which is preliminary data.</text>
</comment>